<feature type="transmembrane region" description="Helical" evidence="7">
    <location>
        <begin position="454"/>
        <end position="474"/>
    </location>
</feature>
<feature type="transmembrane region" description="Helical" evidence="7">
    <location>
        <begin position="26"/>
        <end position="47"/>
    </location>
</feature>
<feature type="transmembrane region" description="Helical" evidence="7">
    <location>
        <begin position="293"/>
        <end position="312"/>
    </location>
</feature>
<proteinExistence type="inferred from homology"/>
<evidence type="ECO:0000256" key="4">
    <source>
        <dbReference type="ARBA" id="ARBA00022989"/>
    </source>
</evidence>
<gene>
    <name evidence="8" type="ORF">Dacsa_2744</name>
</gene>
<dbReference type="InterPro" id="IPR036259">
    <property type="entry name" value="MFS_trans_sf"/>
</dbReference>
<dbReference type="GO" id="GO:0016020">
    <property type="term" value="C:membrane"/>
    <property type="evidence" value="ECO:0007669"/>
    <property type="project" value="UniProtKB-SubCell"/>
</dbReference>
<feature type="transmembrane region" description="Helical" evidence="7">
    <location>
        <begin position="420"/>
        <end position="442"/>
    </location>
</feature>
<dbReference type="CDD" id="cd06176">
    <property type="entry name" value="MFS_BCD_PucC-like"/>
    <property type="match status" value="1"/>
</dbReference>
<dbReference type="InterPro" id="IPR004896">
    <property type="entry name" value="PucC-rel"/>
</dbReference>
<evidence type="ECO:0000313" key="9">
    <source>
        <dbReference type="Proteomes" id="UP000010482"/>
    </source>
</evidence>
<feature type="transmembrane region" description="Helical" evidence="7">
    <location>
        <begin position="362"/>
        <end position="383"/>
    </location>
</feature>
<keyword evidence="5 7" id="KW-0472">Membrane</keyword>
<dbReference type="InterPro" id="IPR026036">
    <property type="entry name" value="PucC"/>
</dbReference>
<sequence length="500" mass="53164">MATSDLNFSSPPQETSPSPQVKLPTMFRLGLFQMALGVMSILTLGVLNRVMISELGIPATIAAGTLALSQFVAPARVWFGQLSDSKTIFGLHRSGYVWVGTALFTFAAFLAVQVMWQLGDSIREAGGWFWSGETVFFTALLGLIFIFYGLALSASSTPFAALLVDISEEENRSRLVGTVWSMLMVGIVIGGVSGGILLSIIQQEGVIWSANVGSLLLSNEKVIQTPLETLQGGINRLFIVVPLVVFGLAFLATWGIEKKYSRYKSRSTVADREDSVTLGRAIRVLTASRQTGLFFSFLIMMTISLFMQEAVLEPYGGEVFDLPISQTTQLNAFWGLGTLIGVSSTGFLVVPRIGKQNTTRLGCLLVAGSFILIILSGLTQEAVVLKSAVFLFGLAAGLTTTGAISLMLDLTAAETAGTFIGAWGLAQALARAMATLAGGIVLDVGKALFTAPVFAYGLVFGLQALGMLGAIGLLNRVDVSEFRTTTNQAISTVMEGDLDG</sequence>
<dbReference type="Pfam" id="PF03209">
    <property type="entry name" value="PUCC"/>
    <property type="match status" value="1"/>
</dbReference>
<protein>
    <submittedName>
        <fullName evidence="8">PUCC protein</fullName>
    </submittedName>
</protein>
<keyword evidence="3 7" id="KW-0812">Transmembrane</keyword>
<feature type="region of interest" description="Disordered" evidence="6">
    <location>
        <begin position="1"/>
        <end position="21"/>
    </location>
</feature>
<keyword evidence="4 7" id="KW-1133">Transmembrane helix</keyword>
<evidence type="ECO:0000256" key="1">
    <source>
        <dbReference type="ARBA" id="ARBA00004141"/>
    </source>
</evidence>
<evidence type="ECO:0000256" key="5">
    <source>
        <dbReference type="ARBA" id="ARBA00023136"/>
    </source>
</evidence>
<reference evidence="8" key="1">
    <citation type="submission" date="2012-04" db="EMBL/GenBank/DDBJ databases">
        <title>Finished genome of Dactylococcopsis salina PCC 8305.</title>
        <authorList>
            <consortium name="US DOE Joint Genome Institute"/>
            <person name="Gugger M."/>
            <person name="Coursin T."/>
            <person name="Rippka R."/>
            <person name="Tandeau De Marsac N."/>
            <person name="Huntemann M."/>
            <person name="Wei C.-L."/>
            <person name="Han J."/>
            <person name="Detter J.C."/>
            <person name="Han C."/>
            <person name="Tapia R."/>
            <person name="Daligault H."/>
            <person name="Chen A."/>
            <person name="Krypides N."/>
            <person name="Mavromatis K."/>
            <person name="Markowitz V."/>
            <person name="Szeto E."/>
            <person name="Ivanova N."/>
            <person name="Ovchinnikova G."/>
            <person name="Pagani I."/>
            <person name="Pati A."/>
            <person name="Goodwin L."/>
            <person name="Peters L."/>
            <person name="Pitluck S."/>
            <person name="Woyke T."/>
            <person name="Kerfeld C."/>
        </authorList>
    </citation>
    <scope>NUCLEOTIDE SEQUENCE [LARGE SCALE GENOMIC DNA]</scope>
    <source>
        <strain evidence="8">PCC 8305</strain>
    </source>
</reference>
<dbReference type="KEGG" id="dsl:Dacsa_2744"/>
<feature type="transmembrane region" description="Helical" evidence="7">
    <location>
        <begin position="389"/>
        <end position="408"/>
    </location>
</feature>
<feature type="transmembrane region" description="Helical" evidence="7">
    <location>
        <begin position="175"/>
        <end position="201"/>
    </location>
</feature>
<dbReference type="PANTHER" id="PTHR23538">
    <property type="entry name" value="44.5 KD BACTERIOCHLOROPHYLL SYNTHASE SUBUNIT"/>
    <property type="match status" value="1"/>
</dbReference>
<accession>K9YWN3</accession>
<feature type="transmembrane region" description="Helical" evidence="7">
    <location>
        <begin position="95"/>
        <end position="116"/>
    </location>
</feature>
<feature type="transmembrane region" description="Helical" evidence="7">
    <location>
        <begin position="136"/>
        <end position="163"/>
    </location>
</feature>
<dbReference type="Gene3D" id="1.20.1250.20">
    <property type="entry name" value="MFS general substrate transporter like domains"/>
    <property type="match status" value="1"/>
</dbReference>
<dbReference type="PIRSF" id="PIRSF016565">
    <property type="entry name" value="PucC"/>
    <property type="match status" value="1"/>
</dbReference>
<feature type="compositionally biased region" description="Low complexity" evidence="6">
    <location>
        <begin position="9"/>
        <end position="20"/>
    </location>
</feature>
<dbReference type="Proteomes" id="UP000010482">
    <property type="component" value="Chromosome"/>
</dbReference>
<evidence type="ECO:0000256" key="6">
    <source>
        <dbReference type="SAM" id="MobiDB-lite"/>
    </source>
</evidence>
<comment type="similarity">
    <text evidence="2">Belongs to the PucC family.</text>
</comment>
<dbReference type="eggNOG" id="COG2211">
    <property type="taxonomic scope" value="Bacteria"/>
</dbReference>
<name>K9YWN3_DACS8</name>
<keyword evidence="9" id="KW-1185">Reference proteome</keyword>
<evidence type="ECO:0000256" key="7">
    <source>
        <dbReference type="SAM" id="Phobius"/>
    </source>
</evidence>
<dbReference type="HOGENOM" id="CLU_030017_1_0_3"/>
<dbReference type="RefSeq" id="WP_015230308.1">
    <property type="nucleotide sequence ID" value="NC_019780.1"/>
</dbReference>
<evidence type="ECO:0000256" key="3">
    <source>
        <dbReference type="ARBA" id="ARBA00022692"/>
    </source>
</evidence>
<dbReference type="SUPFAM" id="SSF103473">
    <property type="entry name" value="MFS general substrate transporter"/>
    <property type="match status" value="1"/>
</dbReference>
<comment type="subcellular location">
    <subcellularLocation>
        <location evidence="1">Membrane</location>
        <topology evidence="1">Multi-pass membrane protein</topology>
    </subcellularLocation>
</comment>
<organism evidence="8 9">
    <name type="scientific">Dactylococcopsis salina (strain PCC 8305)</name>
    <name type="common">Myxobactron salinum</name>
    <dbReference type="NCBI Taxonomy" id="13035"/>
    <lineage>
        <taxon>Bacteria</taxon>
        <taxon>Bacillati</taxon>
        <taxon>Cyanobacteriota</taxon>
        <taxon>Cyanophyceae</taxon>
        <taxon>Nodosilineales</taxon>
        <taxon>Cymatolegaceae</taxon>
        <taxon>Dactylococcopsis</taxon>
    </lineage>
</organism>
<dbReference type="PATRIC" id="fig|13035.3.peg.3132"/>
<dbReference type="PANTHER" id="PTHR23538:SF1">
    <property type="entry name" value="44.5 KD BACTERIOCHLOROPHYLL SYNTHASE SUBUNIT"/>
    <property type="match status" value="1"/>
</dbReference>
<evidence type="ECO:0000256" key="2">
    <source>
        <dbReference type="ARBA" id="ARBA00008412"/>
    </source>
</evidence>
<feature type="transmembrane region" description="Helical" evidence="7">
    <location>
        <begin position="332"/>
        <end position="350"/>
    </location>
</feature>
<dbReference type="OrthoDB" id="417677at2"/>
<evidence type="ECO:0000313" key="8">
    <source>
        <dbReference type="EMBL" id="AFZ51319.1"/>
    </source>
</evidence>
<dbReference type="STRING" id="13035.Dacsa_2744"/>
<dbReference type="EMBL" id="CP003944">
    <property type="protein sequence ID" value="AFZ51319.1"/>
    <property type="molecule type" value="Genomic_DNA"/>
</dbReference>
<dbReference type="AlphaFoldDB" id="K9YWN3"/>
<feature type="transmembrane region" description="Helical" evidence="7">
    <location>
        <begin position="237"/>
        <end position="256"/>
    </location>
</feature>